<evidence type="ECO:0000313" key="1">
    <source>
        <dbReference type="EMBL" id="CAG8683935.1"/>
    </source>
</evidence>
<dbReference type="Proteomes" id="UP000789759">
    <property type="component" value="Unassembled WGS sequence"/>
</dbReference>
<evidence type="ECO:0000313" key="2">
    <source>
        <dbReference type="Proteomes" id="UP000789759"/>
    </source>
</evidence>
<organism evidence="1 2">
    <name type="scientific">Cetraspora pellucida</name>
    <dbReference type="NCBI Taxonomy" id="1433469"/>
    <lineage>
        <taxon>Eukaryota</taxon>
        <taxon>Fungi</taxon>
        <taxon>Fungi incertae sedis</taxon>
        <taxon>Mucoromycota</taxon>
        <taxon>Glomeromycotina</taxon>
        <taxon>Glomeromycetes</taxon>
        <taxon>Diversisporales</taxon>
        <taxon>Gigasporaceae</taxon>
        <taxon>Cetraspora</taxon>
    </lineage>
</organism>
<dbReference type="AlphaFoldDB" id="A0A9N9EP17"/>
<dbReference type="EMBL" id="CAJVQA010009353">
    <property type="protein sequence ID" value="CAG8683935.1"/>
    <property type="molecule type" value="Genomic_DNA"/>
</dbReference>
<protein>
    <submittedName>
        <fullName evidence="1">15533_t:CDS:1</fullName>
    </submittedName>
</protein>
<reference evidence="1" key="1">
    <citation type="submission" date="2021-06" db="EMBL/GenBank/DDBJ databases">
        <authorList>
            <person name="Kallberg Y."/>
            <person name="Tangrot J."/>
            <person name="Rosling A."/>
        </authorList>
    </citation>
    <scope>NUCLEOTIDE SEQUENCE</scope>
    <source>
        <strain evidence="1">FL966</strain>
    </source>
</reference>
<proteinExistence type="predicted"/>
<accession>A0A9N9EP17</accession>
<gene>
    <name evidence="1" type="ORF">CPELLU_LOCUS10952</name>
</gene>
<comment type="caution">
    <text evidence="1">The sequence shown here is derived from an EMBL/GenBank/DDBJ whole genome shotgun (WGS) entry which is preliminary data.</text>
</comment>
<sequence length="87" mass="10237">MIVHDHDHRQNRKMPRQFNNEDLENIDKIEDLPSVSTTSLLNRLSHLLIQGSNILIKQQELKISFTVLDDIEKSLADRSYNNDDDFF</sequence>
<name>A0A9N9EP17_9GLOM</name>
<keyword evidence="2" id="KW-1185">Reference proteome</keyword>